<keyword evidence="1" id="KW-1133">Transmembrane helix</keyword>
<keyword evidence="3" id="KW-1185">Reference proteome</keyword>
<keyword evidence="1" id="KW-0812">Transmembrane</keyword>
<dbReference type="AlphaFoldDB" id="A0A0N0BKP7"/>
<sequence length="85" mass="9091">MLIPGKVISLRVMYSVLLSLCTVAIVTWPNDRIGDASRGIYMTSAAGLDKHLPISDYCCSMYTSLVSVIKRKIAAGKISGQGNLG</sequence>
<organism evidence="2 3">
    <name type="scientific">Melipona quadrifasciata</name>
    <dbReference type="NCBI Taxonomy" id="166423"/>
    <lineage>
        <taxon>Eukaryota</taxon>
        <taxon>Metazoa</taxon>
        <taxon>Ecdysozoa</taxon>
        <taxon>Arthropoda</taxon>
        <taxon>Hexapoda</taxon>
        <taxon>Insecta</taxon>
        <taxon>Pterygota</taxon>
        <taxon>Neoptera</taxon>
        <taxon>Endopterygota</taxon>
        <taxon>Hymenoptera</taxon>
        <taxon>Apocrita</taxon>
        <taxon>Aculeata</taxon>
        <taxon>Apoidea</taxon>
        <taxon>Anthophila</taxon>
        <taxon>Apidae</taxon>
        <taxon>Melipona</taxon>
    </lineage>
</organism>
<feature type="transmembrane region" description="Helical" evidence="1">
    <location>
        <begin position="12"/>
        <end position="28"/>
    </location>
</feature>
<keyword evidence="1" id="KW-0472">Membrane</keyword>
<gene>
    <name evidence="2" type="ORF">WN51_04687</name>
</gene>
<evidence type="ECO:0000256" key="1">
    <source>
        <dbReference type="SAM" id="Phobius"/>
    </source>
</evidence>
<dbReference type="Proteomes" id="UP000053105">
    <property type="component" value="Unassembled WGS sequence"/>
</dbReference>
<proteinExistence type="predicted"/>
<evidence type="ECO:0000313" key="3">
    <source>
        <dbReference type="Proteomes" id="UP000053105"/>
    </source>
</evidence>
<dbReference type="STRING" id="166423.A0A0N0BKP7"/>
<dbReference type="EMBL" id="KQ435696">
    <property type="protein sequence ID" value="KOX80822.1"/>
    <property type="molecule type" value="Genomic_DNA"/>
</dbReference>
<reference evidence="2 3" key="1">
    <citation type="submission" date="2015-07" db="EMBL/GenBank/DDBJ databases">
        <title>The genome of Melipona quadrifasciata.</title>
        <authorList>
            <person name="Pan H."/>
            <person name="Kapheim K."/>
        </authorList>
    </citation>
    <scope>NUCLEOTIDE SEQUENCE [LARGE SCALE GENOMIC DNA]</scope>
    <source>
        <strain evidence="2">0111107301</strain>
        <tissue evidence="2">Whole body</tissue>
    </source>
</reference>
<evidence type="ECO:0000313" key="2">
    <source>
        <dbReference type="EMBL" id="KOX80822.1"/>
    </source>
</evidence>
<accession>A0A0N0BKP7</accession>
<name>A0A0N0BKP7_9HYME</name>
<protein>
    <submittedName>
        <fullName evidence="2">Uncharacterized protein</fullName>
    </submittedName>
</protein>